<proteinExistence type="predicted"/>
<keyword evidence="2" id="KW-1185">Reference proteome</keyword>
<name>A0AAE0YK74_9GAST</name>
<dbReference type="Proteomes" id="UP001283361">
    <property type="component" value="Unassembled WGS sequence"/>
</dbReference>
<sequence>MPGAISWMSRDSVVVQDRAYLDLGPVSSDPGHFRREWNLYAMDGARSDPIWKRLVYVSCELTLSKSLLLAQR</sequence>
<gene>
    <name evidence="1" type="ORF">RRG08_024853</name>
</gene>
<dbReference type="EMBL" id="JAWDGP010006075">
    <property type="protein sequence ID" value="KAK3747706.1"/>
    <property type="molecule type" value="Genomic_DNA"/>
</dbReference>
<comment type="caution">
    <text evidence="1">The sequence shown here is derived from an EMBL/GenBank/DDBJ whole genome shotgun (WGS) entry which is preliminary data.</text>
</comment>
<dbReference type="AlphaFoldDB" id="A0AAE0YK74"/>
<organism evidence="1 2">
    <name type="scientific">Elysia crispata</name>
    <name type="common">lettuce slug</name>
    <dbReference type="NCBI Taxonomy" id="231223"/>
    <lineage>
        <taxon>Eukaryota</taxon>
        <taxon>Metazoa</taxon>
        <taxon>Spiralia</taxon>
        <taxon>Lophotrochozoa</taxon>
        <taxon>Mollusca</taxon>
        <taxon>Gastropoda</taxon>
        <taxon>Heterobranchia</taxon>
        <taxon>Euthyneura</taxon>
        <taxon>Panpulmonata</taxon>
        <taxon>Sacoglossa</taxon>
        <taxon>Placobranchoidea</taxon>
        <taxon>Plakobranchidae</taxon>
        <taxon>Elysia</taxon>
    </lineage>
</organism>
<protein>
    <submittedName>
        <fullName evidence="1">Uncharacterized protein</fullName>
    </submittedName>
</protein>
<evidence type="ECO:0000313" key="2">
    <source>
        <dbReference type="Proteomes" id="UP001283361"/>
    </source>
</evidence>
<accession>A0AAE0YK74</accession>
<reference evidence="1" key="1">
    <citation type="journal article" date="2023" name="G3 (Bethesda)">
        <title>A reference genome for the long-term kleptoplast-retaining sea slug Elysia crispata morphotype clarki.</title>
        <authorList>
            <person name="Eastman K.E."/>
            <person name="Pendleton A.L."/>
            <person name="Shaikh M.A."/>
            <person name="Suttiyut T."/>
            <person name="Ogas R."/>
            <person name="Tomko P."/>
            <person name="Gavelis G."/>
            <person name="Widhalm J.R."/>
            <person name="Wisecaver J.H."/>
        </authorList>
    </citation>
    <scope>NUCLEOTIDE SEQUENCE</scope>
    <source>
        <strain evidence="1">ECLA1</strain>
    </source>
</reference>
<evidence type="ECO:0000313" key="1">
    <source>
        <dbReference type="EMBL" id="KAK3747706.1"/>
    </source>
</evidence>